<dbReference type="Proteomes" id="UP000030759">
    <property type="component" value="Unassembled WGS sequence"/>
</dbReference>
<dbReference type="PANTHER" id="PTHR21608:SF6">
    <property type="entry name" value="KINESIN-LIKE PROTEIN KIF26A"/>
    <property type="match status" value="1"/>
</dbReference>
<dbReference type="InterPro" id="IPR027640">
    <property type="entry name" value="Kinesin-like_fam"/>
</dbReference>
<feature type="compositionally biased region" description="Acidic residues" evidence="1">
    <location>
        <begin position="1"/>
        <end position="10"/>
    </location>
</feature>
<evidence type="ECO:0000256" key="1">
    <source>
        <dbReference type="SAM" id="MobiDB-lite"/>
    </source>
</evidence>
<evidence type="ECO:0000313" key="3">
    <source>
        <dbReference type="EMBL" id="ERE72697.1"/>
    </source>
</evidence>
<gene>
    <name evidence="3" type="ORF">H671_5g14823</name>
</gene>
<dbReference type="GO" id="GO:0003777">
    <property type="term" value="F:microtubule motor activity"/>
    <property type="evidence" value="ECO:0007669"/>
    <property type="project" value="InterPro"/>
</dbReference>
<dbReference type="GO" id="GO:0007018">
    <property type="term" value="P:microtubule-based movement"/>
    <property type="evidence" value="ECO:0007669"/>
    <property type="project" value="InterPro"/>
</dbReference>
<protein>
    <submittedName>
        <fullName evidence="3">Kinesin-like protein KIF26A-like protein</fullName>
    </submittedName>
</protein>
<reference evidence="4" key="1">
    <citation type="journal article" date="2013" name="Nat. Biotechnol.">
        <title>Chinese hamster genome sequenced from sorted chromosomes.</title>
        <authorList>
            <person name="Brinkrolf K."/>
            <person name="Rupp O."/>
            <person name="Laux H."/>
            <person name="Kollin F."/>
            <person name="Ernst W."/>
            <person name="Linke B."/>
            <person name="Kofler R."/>
            <person name="Romand S."/>
            <person name="Hesse F."/>
            <person name="Budach W.E."/>
            <person name="Galosy S."/>
            <person name="Muller D."/>
            <person name="Noll T."/>
            <person name="Wienberg J."/>
            <person name="Jostock T."/>
            <person name="Leonard M."/>
            <person name="Grillari J."/>
            <person name="Tauch A."/>
            <person name="Goesmann A."/>
            <person name="Helk B."/>
            <person name="Mott J.E."/>
            <person name="Puhler A."/>
            <person name="Borth N."/>
        </authorList>
    </citation>
    <scope>NUCLEOTIDE SEQUENCE [LARGE SCALE GENOMIC DNA]</scope>
    <source>
        <strain evidence="4">17A/GY</strain>
    </source>
</reference>
<evidence type="ECO:0000313" key="4">
    <source>
        <dbReference type="Proteomes" id="UP000030759"/>
    </source>
</evidence>
<feature type="domain" description="Kinesin-like protein KIF26A/B helical" evidence="2">
    <location>
        <begin position="70"/>
        <end position="150"/>
    </location>
</feature>
<feature type="region of interest" description="Disordered" evidence="1">
    <location>
        <begin position="1"/>
        <end position="24"/>
    </location>
</feature>
<dbReference type="AlphaFoldDB" id="A0A061I5N3"/>
<accession>A0A061I5N3</accession>
<sequence length="305" mass="32254">MAGETAEDNATDPPENTLQWSDPFVGKHCFKGERPLVGSLERGLPMEGPSRPAPEGAGASAEQGHSAGGGGWCRHCHTKLVELKRQAWKLVSGPGTPLRDPCLSTLLLDKLPASGVQPACRPDTESRCDVCTTHLHQLTREALRLLQTPTSHEEPDASRGGLVAPSPRDPPGPVGLTGRQLPVGPDRKKATAWPPGPSVQVSVAPAGLGGALSTVTIQAQQCLEGVWSLSRVNSFLPPTCLWHFKEMQRDQEPLGSVATSSHVRKTLLPFSDCRPFSGIGSGRPDGQSCVMAAGGTVEPSHMQDS</sequence>
<dbReference type="PANTHER" id="PTHR21608">
    <property type="entry name" value="KINESIN-LIKE PROTEIN CG14535"/>
    <property type="match status" value="1"/>
</dbReference>
<name>A0A061I5N3_CRIGR</name>
<dbReference type="InterPro" id="IPR057090">
    <property type="entry name" value="HTH_KIF26A_B_1st"/>
</dbReference>
<feature type="region of interest" description="Disordered" evidence="1">
    <location>
        <begin position="148"/>
        <end position="197"/>
    </location>
</feature>
<dbReference type="EMBL" id="KE680301">
    <property type="protein sequence ID" value="ERE72697.1"/>
    <property type="molecule type" value="Genomic_DNA"/>
</dbReference>
<feature type="region of interest" description="Disordered" evidence="1">
    <location>
        <begin position="36"/>
        <end position="69"/>
    </location>
</feature>
<dbReference type="Pfam" id="PF23081">
    <property type="entry name" value="HTH_KIF26A_B_1st"/>
    <property type="match status" value="1"/>
</dbReference>
<organism evidence="3 4">
    <name type="scientific">Cricetulus griseus</name>
    <name type="common">Chinese hamster</name>
    <name type="synonym">Cricetulus barabensis griseus</name>
    <dbReference type="NCBI Taxonomy" id="10029"/>
    <lineage>
        <taxon>Eukaryota</taxon>
        <taxon>Metazoa</taxon>
        <taxon>Chordata</taxon>
        <taxon>Craniata</taxon>
        <taxon>Vertebrata</taxon>
        <taxon>Euteleostomi</taxon>
        <taxon>Mammalia</taxon>
        <taxon>Eutheria</taxon>
        <taxon>Euarchontoglires</taxon>
        <taxon>Glires</taxon>
        <taxon>Rodentia</taxon>
        <taxon>Myomorpha</taxon>
        <taxon>Muroidea</taxon>
        <taxon>Cricetidae</taxon>
        <taxon>Cricetinae</taxon>
        <taxon>Cricetulus</taxon>
    </lineage>
</organism>
<evidence type="ECO:0000259" key="2">
    <source>
        <dbReference type="Pfam" id="PF23081"/>
    </source>
</evidence>
<proteinExistence type="predicted"/>